<keyword evidence="3" id="KW-1185">Reference proteome</keyword>
<dbReference type="Pfam" id="PF11300">
    <property type="entry name" value="DUF3102"/>
    <property type="match status" value="1"/>
</dbReference>
<proteinExistence type="predicted"/>
<evidence type="ECO:0000256" key="1">
    <source>
        <dbReference type="SAM" id="Coils"/>
    </source>
</evidence>
<evidence type="ECO:0000313" key="2">
    <source>
        <dbReference type="EMBL" id="SMF88092.1"/>
    </source>
</evidence>
<dbReference type="STRING" id="1313296.SAMN05661091_4110"/>
<protein>
    <submittedName>
        <fullName evidence="2">Small-conductance mechanosensitive channel</fullName>
    </submittedName>
</protein>
<accession>A0A1X7HK28</accession>
<feature type="coiled-coil region" evidence="1">
    <location>
        <begin position="125"/>
        <end position="204"/>
    </location>
</feature>
<name>A0A1X7HK28_9BACL</name>
<dbReference type="RefSeq" id="WP_208914884.1">
    <property type="nucleotide sequence ID" value="NZ_LT840184.1"/>
</dbReference>
<organism evidence="2 3">
    <name type="scientific">Paenibacillus uliginis N3/975</name>
    <dbReference type="NCBI Taxonomy" id="1313296"/>
    <lineage>
        <taxon>Bacteria</taxon>
        <taxon>Bacillati</taxon>
        <taxon>Bacillota</taxon>
        <taxon>Bacilli</taxon>
        <taxon>Bacillales</taxon>
        <taxon>Paenibacillaceae</taxon>
        <taxon>Paenibacillus</taxon>
    </lineage>
</organism>
<gene>
    <name evidence="2" type="ORF">SAMN05661091_4110</name>
</gene>
<evidence type="ECO:0000313" key="3">
    <source>
        <dbReference type="Proteomes" id="UP000192940"/>
    </source>
</evidence>
<dbReference type="EMBL" id="LT840184">
    <property type="protein sequence ID" value="SMF88092.1"/>
    <property type="molecule type" value="Genomic_DNA"/>
</dbReference>
<dbReference type="AlphaFoldDB" id="A0A1X7HK28"/>
<dbReference type="InterPro" id="IPR021451">
    <property type="entry name" value="DUF3102"/>
</dbReference>
<reference evidence="2 3" key="1">
    <citation type="submission" date="2017-04" db="EMBL/GenBank/DDBJ databases">
        <authorList>
            <person name="Afonso C.L."/>
            <person name="Miller P.J."/>
            <person name="Scott M.A."/>
            <person name="Spackman E."/>
            <person name="Goraichik I."/>
            <person name="Dimitrov K.M."/>
            <person name="Suarez D.L."/>
            <person name="Swayne D.E."/>
        </authorList>
    </citation>
    <scope>NUCLEOTIDE SEQUENCE [LARGE SCALE GENOMIC DNA]</scope>
    <source>
        <strain evidence="2 3">N3/975</strain>
    </source>
</reference>
<sequence length="298" mass="34524">MNELTLSNDLQIITAEINSYKQIAGQSVFEIGKRLMHVKENDLAHGQWETWLEQVDLIPRTAQRMIQAYEQFSNTTTSSLLETSKIFEMLSLPESIDREEFIEQEHEIPSTGETKTVDEMTVRELREVKKALKNAEQDRAAAEQRAHEAEMDKQAAIAQKHALAQQIETLKSNTQRSPEDEKKLRELIEENQRLYQANRRMEDEMLERNTADENARSNLRKMKESLNKTRAYVDVDLSSALMYFSSISDHREAQEYAAKFWAELDETISRNRAKWNQALQNPIIEEVGEDAGKVFDIS</sequence>
<keyword evidence="1" id="KW-0175">Coiled coil</keyword>
<dbReference type="Proteomes" id="UP000192940">
    <property type="component" value="Chromosome I"/>
</dbReference>